<reference evidence="5" key="1">
    <citation type="submission" date="2023-10" db="EMBL/GenBank/DDBJ databases">
        <title>Genome sequences of Mycoplasma ovipneumoniae isolated from goats.</title>
        <authorList>
            <person name="Spergser J."/>
        </authorList>
    </citation>
    <scope>NUCLEOTIDE SEQUENCE</scope>
    <source>
        <strain evidence="5">GL19</strain>
    </source>
</reference>
<protein>
    <submittedName>
        <fullName evidence="5">Restriction endonuclease subunit S</fullName>
        <ecNumber evidence="5">3.1.21.-</ecNumber>
    </submittedName>
</protein>
<evidence type="ECO:0000259" key="4">
    <source>
        <dbReference type="Pfam" id="PF01420"/>
    </source>
</evidence>
<dbReference type="EC" id="3.1.21.-" evidence="5"/>
<dbReference type="InterPro" id="IPR000055">
    <property type="entry name" value="Restrct_endonuc_typeI_TRD"/>
</dbReference>
<feature type="domain" description="Type I restriction modification DNA specificity" evidence="4">
    <location>
        <begin position="9"/>
        <end position="172"/>
    </location>
</feature>
<dbReference type="Gene3D" id="3.90.220.20">
    <property type="entry name" value="DNA methylase specificity domains"/>
    <property type="match status" value="1"/>
</dbReference>
<keyword evidence="5" id="KW-0255">Endonuclease</keyword>
<proteinExistence type="inferred from homology"/>
<accession>A0AAJ2P7S7</accession>
<dbReference type="GO" id="GO:0016787">
    <property type="term" value="F:hydrolase activity"/>
    <property type="evidence" value="ECO:0007669"/>
    <property type="project" value="UniProtKB-KW"/>
</dbReference>
<name>A0AAJ2P7S7_9BACT</name>
<evidence type="ECO:0000256" key="3">
    <source>
        <dbReference type="ARBA" id="ARBA00023125"/>
    </source>
</evidence>
<dbReference type="AlphaFoldDB" id="A0AAJ2P7S7"/>
<keyword evidence="3" id="KW-0238">DNA-binding</keyword>
<gene>
    <name evidence="5" type="ORF">R7U65_03030</name>
</gene>
<dbReference type="InterPro" id="IPR044946">
    <property type="entry name" value="Restrct_endonuc_typeI_TRD_sf"/>
</dbReference>
<keyword evidence="2" id="KW-0680">Restriction system</keyword>
<dbReference type="GO" id="GO:0009307">
    <property type="term" value="P:DNA restriction-modification system"/>
    <property type="evidence" value="ECO:0007669"/>
    <property type="project" value="UniProtKB-KW"/>
</dbReference>
<evidence type="ECO:0000256" key="1">
    <source>
        <dbReference type="ARBA" id="ARBA00010923"/>
    </source>
</evidence>
<evidence type="ECO:0000256" key="2">
    <source>
        <dbReference type="ARBA" id="ARBA00022747"/>
    </source>
</evidence>
<keyword evidence="5" id="KW-0540">Nuclease</keyword>
<dbReference type="Proteomes" id="UP001282363">
    <property type="component" value="Unassembled WGS sequence"/>
</dbReference>
<comment type="similarity">
    <text evidence="1">Belongs to the type-I restriction system S methylase family.</text>
</comment>
<keyword evidence="5" id="KW-0378">Hydrolase</keyword>
<dbReference type="GO" id="GO:0003677">
    <property type="term" value="F:DNA binding"/>
    <property type="evidence" value="ECO:0007669"/>
    <property type="project" value="UniProtKB-KW"/>
</dbReference>
<dbReference type="SUPFAM" id="SSF116734">
    <property type="entry name" value="DNA methylase specificity domain"/>
    <property type="match status" value="1"/>
</dbReference>
<sequence>MYKYHLSDVEWCEFFIDDLFDVVRGNAKNLTTRELSETKNISLPLLSAKDQNNALFGFTIKKDNEKSYINAITLNSNGSVGYSFYHSYEFIASTDVSILSLKGHILNENNAIFLIKCIEKIAIAKFAYGYKANPKRLRRTKILLPVDNDRKPNFRFMEEYIKERKYHIKNTLIQFLEKEKQRERERE</sequence>
<dbReference type="GO" id="GO:0004519">
    <property type="term" value="F:endonuclease activity"/>
    <property type="evidence" value="ECO:0007669"/>
    <property type="project" value="UniProtKB-KW"/>
</dbReference>
<organism evidence="5 6">
    <name type="scientific">Mesomycoplasma ovipneumoniae</name>
    <dbReference type="NCBI Taxonomy" id="29562"/>
    <lineage>
        <taxon>Bacteria</taxon>
        <taxon>Bacillati</taxon>
        <taxon>Mycoplasmatota</taxon>
        <taxon>Mycoplasmoidales</taxon>
        <taxon>Metamycoplasmataceae</taxon>
        <taxon>Mesomycoplasma</taxon>
    </lineage>
</organism>
<comment type="caution">
    <text evidence="5">The sequence shown here is derived from an EMBL/GenBank/DDBJ whole genome shotgun (WGS) entry which is preliminary data.</text>
</comment>
<dbReference type="EMBL" id="JAWPFH010000013">
    <property type="protein sequence ID" value="MDW2906573.1"/>
    <property type="molecule type" value="Genomic_DNA"/>
</dbReference>
<dbReference type="RefSeq" id="WP_318045533.1">
    <property type="nucleotide sequence ID" value="NZ_JAWPFG010000011.1"/>
</dbReference>
<dbReference type="Pfam" id="PF01420">
    <property type="entry name" value="Methylase_S"/>
    <property type="match status" value="1"/>
</dbReference>
<evidence type="ECO:0000313" key="5">
    <source>
        <dbReference type="EMBL" id="MDW2906573.1"/>
    </source>
</evidence>
<evidence type="ECO:0000313" key="6">
    <source>
        <dbReference type="Proteomes" id="UP001282363"/>
    </source>
</evidence>